<dbReference type="InterPro" id="IPR013783">
    <property type="entry name" value="Ig-like_fold"/>
</dbReference>
<evidence type="ECO:0008006" key="4">
    <source>
        <dbReference type="Google" id="ProtNLM"/>
    </source>
</evidence>
<feature type="region of interest" description="Disordered" evidence="1">
    <location>
        <begin position="315"/>
        <end position="378"/>
    </location>
</feature>
<name>E4XBY0_OIKDI</name>
<proteinExistence type="predicted"/>
<protein>
    <recommendedName>
        <fullName evidence="4">Immunoglobulin I-set domain-containing protein</fullName>
    </recommendedName>
</protein>
<feature type="compositionally biased region" description="Basic and acidic residues" evidence="1">
    <location>
        <begin position="182"/>
        <end position="196"/>
    </location>
</feature>
<dbReference type="EMBL" id="FN653034">
    <property type="protein sequence ID" value="CBY09105.1"/>
    <property type="molecule type" value="Genomic_DNA"/>
</dbReference>
<accession>E4XBY0</accession>
<dbReference type="SUPFAM" id="SSF48726">
    <property type="entry name" value="Immunoglobulin"/>
    <property type="match status" value="1"/>
</dbReference>
<evidence type="ECO:0000256" key="1">
    <source>
        <dbReference type="SAM" id="MobiDB-lite"/>
    </source>
</evidence>
<dbReference type="InParanoid" id="E4XBY0"/>
<dbReference type="Proteomes" id="UP000001307">
    <property type="component" value="Unassembled WGS sequence"/>
</dbReference>
<sequence>MSRSPTPVFISSRFRSPTGRRYCTMPHDAEVLWYSPFGNRAIQDCKKFKISSRGHTRSLTITDCYECDSGAYIVQIQDNYGQICTDRLRIGYVKVGSPSPKDLLMLWAQEMKKCNEIMNSMAECQTIYEEKARTAEQKLEDWKKGNRKPQKALKTNTKGEIVDESGKPVLDKSGNAVKAITNEKGELVDESGRPVLDESGEPMLAPVEEKGQPVSLGTKDGRSALYQEGRAPLPEAVIKKEERADGKEILLGEGGKPIVDDSGRQILVDEDGREFVEGDNGEPIFEIKSASLEEAKKEEKIRQIAADAVARSSGAASSFEGDCRGRASRRGPSLMGSAFGGEPVHRQSAMERASKFGAIGRARSKSRGRRSSVGTPRKTCEVEEKVIAAAEAEFPMPKIDPNLPEGEQKLIMLEYQVKLKDLINSRLQEEYNKLSSKFVTAMGEVCEWQYDRRAK</sequence>
<dbReference type="InterPro" id="IPR036179">
    <property type="entry name" value="Ig-like_dom_sf"/>
</dbReference>
<evidence type="ECO:0000313" key="2">
    <source>
        <dbReference type="EMBL" id="CBY09105.1"/>
    </source>
</evidence>
<feature type="compositionally biased region" description="Basic and acidic residues" evidence="1">
    <location>
        <begin position="343"/>
        <end position="354"/>
    </location>
</feature>
<feature type="region of interest" description="Disordered" evidence="1">
    <location>
        <begin position="139"/>
        <end position="169"/>
    </location>
</feature>
<gene>
    <name evidence="2" type="ORF">GSOID_T00006637001</name>
</gene>
<dbReference type="AlphaFoldDB" id="E4XBY0"/>
<feature type="region of interest" description="Disordered" evidence="1">
    <location>
        <begin position="182"/>
        <end position="220"/>
    </location>
</feature>
<organism evidence="2 3">
    <name type="scientific">Oikopleura dioica</name>
    <name type="common">Tunicate</name>
    <dbReference type="NCBI Taxonomy" id="34765"/>
    <lineage>
        <taxon>Eukaryota</taxon>
        <taxon>Metazoa</taxon>
        <taxon>Chordata</taxon>
        <taxon>Tunicata</taxon>
        <taxon>Appendicularia</taxon>
        <taxon>Copelata</taxon>
        <taxon>Oikopleuridae</taxon>
        <taxon>Oikopleura</taxon>
    </lineage>
</organism>
<dbReference type="OrthoDB" id="3937590at2759"/>
<evidence type="ECO:0000313" key="3">
    <source>
        <dbReference type="Proteomes" id="UP000001307"/>
    </source>
</evidence>
<reference evidence="2 3" key="1">
    <citation type="journal article" date="2010" name="Science">
        <title>Plasticity of animal genome architecture unmasked by rapid evolution of a pelagic tunicate.</title>
        <authorList>
            <person name="Denoeud F."/>
            <person name="Henriet S."/>
            <person name="Mungpakdee S."/>
            <person name="Aury J.M."/>
            <person name="Da Silva C."/>
            <person name="Brinkmann H."/>
            <person name="Mikhaleva J."/>
            <person name="Olsen L.C."/>
            <person name="Jubin C."/>
            <person name="Canestro C."/>
            <person name="Bouquet J.M."/>
            <person name="Danks G."/>
            <person name="Poulain J."/>
            <person name="Campsteijn C."/>
            <person name="Adamski M."/>
            <person name="Cross I."/>
            <person name="Yadetie F."/>
            <person name="Muffato M."/>
            <person name="Louis A."/>
            <person name="Butcher S."/>
            <person name="Tsagkogeorga G."/>
            <person name="Konrad A."/>
            <person name="Singh S."/>
            <person name="Jensen M.F."/>
            <person name="Cong E.H."/>
            <person name="Eikeseth-Otteraa H."/>
            <person name="Noel B."/>
            <person name="Anthouard V."/>
            <person name="Porcel B.M."/>
            <person name="Kachouri-Lafond R."/>
            <person name="Nishino A."/>
            <person name="Ugolini M."/>
            <person name="Chourrout P."/>
            <person name="Nishida H."/>
            <person name="Aasland R."/>
            <person name="Huzurbazar S."/>
            <person name="Westhof E."/>
            <person name="Delsuc F."/>
            <person name="Lehrach H."/>
            <person name="Reinhardt R."/>
            <person name="Weissenbach J."/>
            <person name="Roy S.W."/>
            <person name="Artiguenave F."/>
            <person name="Postlethwait J.H."/>
            <person name="Manak J.R."/>
            <person name="Thompson E.M."/>
            <person name="Jaillon O."/>
            <person name="Du Pasquier L."/>
            <person name="Boudinot P."/>
            <person name="Liberles D.A."/>
            <person name="Volff J.N."/>
            <person name="Philippe H."/>
            <person name="Lenhard B."/>
            <person name="Roest Crollius H."/>
            <person name="Wincker P."/>
            <person name="Chourrout D."/>
        </authorList>
    </citation>
    <scope>NUCLEOTIDE SEQUENCE [LARGE SCALE GENOMIC DNA]</scope>
</reference>
<dbReference type="Gene3D" id="2.60.40.10">
    <property type="entry name" value="Immunoglobulins"/>
    <property type="match status" value="1"/>
</dbReference>
<feature type="compositionally biased region" description="Basic and acidic residues" evidence="1">
    <location>
        <begin position="160"/>
        <end position="169"/>
    </location>
</feature>
<keyword evidence="3" id="KW-1185">Reference proteome</keyword>